<proteinExistence type="predicted"/>
<name>A0A8H7XZG7_PSICU</name>
<feature type="region of interest" description="Disordered" evidence="1">
    <location>
        <begin position="54"/>
        <end position="95"/>
    </location>
</feature>
<evidence type="ECO:0000256" key="1">
    <source>
        <dbReference type="SAM" id="MobiDB-lite"/>
    </source>
</evidence>
<organism evidence="2">
    <name type="scientific">Psilocybe cubensis</name>
    <name type="common">Psychedelic mushroom</name>
    <name type="synonym">Stropharia cubensis</name>
    <dbReference type="NCBI Taxonomy" id="181762"/>
    <lineage>
        <taxon>Eukaryota</taxon>
        <taxon>Fungi</taxon>
        <taxon>Dikarya</taxon>
        <taxon>Basidiomycota</taxon>
        <taxon>Agaricomycotina</taxon>
        <taxon>Agaricomycetes</taxon>
        <taxon>Agaricomycetidae</taxon>
        <taxon>Agaricales</taxon>
        <taxon>Agaricineae</taxon>
        <taxon>Strophariaceae</taxon>
        <taxon>Psilocybe</taxon>
    </lineage>
</organism>
<reference evidence="2" key="1">
    <citation type="submission" date="2021-02" db="EMBL/GenBank/DDBJ databases">
        <title>Psilocybe cubensis genome.</title>
        <authorList>
            <person name="Mckernan K.J."/>
            <person name="Crawford S."/>
            <person name="Trippe A."/>
            <person name="Kane L.T."/>
            <person name="Mclaughlin S."/>
        </authorList>
    </citation>
    <scope>NUCLEOTIDE SEQUENCE [LARGE SCALE GENOMIC DNA]</scope>
    <source>
        <strain evidence="2">MGC-MH-2018</strain>
    </source>
</reference>
<comment type="caution">
    <text evidence="2">The sequence shown here is derived from an EMBL/GenBank/DDBJ whole genome shotgun (WGS) entry which is preliminary data.</text>
</comment>
<gene>
    <name evidence="2" type="ORF">JR316_006864</name>
</gene>
<sequence length="95" mass="10586">MPKSSRKSKKNTLYEDDAEAADVVTYKMHSRTTRTGRRVEELIKVPLTSAERYHIKEAQGPAASTDVDEYDPGPAPMDCNSGDEDDMVLSKPRKA</sequence>
<accession>A0A8H7XZG7</accession>
<evidence type="ECO:0000313" key="2">
    <source>
        <dbReference type="EMBL" id="KAG5168269.1"/>
    </source>
</evidence>
<dbReference type="EMBL" id="JAFIQS010000006">
    <property type="protein sequence ID" value="KAG5168269.1"/>
    <property type="molecule type" value="Genomic_DNA"/>
</dbReference>
<protein>
    <submittedName>
        <fullName evidence="2">Uncharacterized protein</fullName>
    </submittedName>
</protein>
<dbReference type="AlphaFoldDB" id="A0A8H7XZG7"/>